<dbReference type="GO" id="GO:0005886">
    <property type="term" value="C:plasma membrane"/>
    <property type="evidence" value="ECO:0007669"/>
    <property type="project" value="TreeGrafter"/>
</dbReference>
<reference evidence="9 10" key="1">
    <citation type="submission" date="2015-12" db="EMBL/GenBank/DDBJ databases">
        <title>Genome sequence of Tistrella mobilis MCCC 1A02139.</title>
        <authorList>
            <person name="Lu L."/>
            <person name="Lai Q."/>
            <person name="Shao Z."/>
            <person name="Qian P."/>
        </authorList>
    </citation>
    <scope>NUCLEOTIDE SEQUENCE [LARGE SCALE GENOMIC DNA]</scope>
    <source>
        <strain evidence="9 10">MCCC 1A02139</strain>
    </source>
</reference>
<evidence type="ECO:0000256" key="4">
    <source>
        <dbReference type="ARBA" id="ARBA00022737"/>
    </source>
</evidence>
<evidence type="ECO:0000256" key="3">
    <source>
        <dbReference type="ARBA" id="ARBA00022692"/>
    </source>
</evidence>
<dbReference type="Proteomes" id="UP000075787">
    <property type="component" value="Unassembled WGS sequence"/>
</dbReference>
<dbReference type="InterPro" id="IPR031312">
    <property type="entry name" value="Na/sul_symport_CS"/>
</dbReference>
<dbReference type="Gene3D" id="3.30.70.1450">
    <property type="entry name" value="Regulator of K+ conductance, C-terminal domain"/>
    <property type="match status" value="2"/>
</dbReference>
<dbReference type="GeneID" id="97241436"/>
<accession>A0A162K1Y1</accession>
<sequence length="593" mass="61752">MTLDQILISALLVIALVLFVLGRPRYDLVALGTLLTGVVLGLVPAKEAFSGFGHDAVITVAAVLAISRALALTGALEPLTGLVRKASANTVTHILVLCGIGAVISAFMNNVGALALLMPIAIQSTTKAGRSPAGVLMPLAFSTVLGGMVTLIGTPPNVIVSGFRAQAMGEPYHLLDFAWVGLPAALAGLVYMALLGWRLIPGDRMGKGAVADLMDVGAYMTELTVKPGSSLIDRTVGEAEASWTDSDLTVVGLIRDDRRIFGAMARQKISTGDVLLVRGESEAITRRARAAGLDFAASERPSAEHLQSQDVVMAEVVVGVGSPLIGRHAGELGLRETYGINLLALSREGAAIRSRLGRVRMQIGDVLLLQGDSRRLQAVMADLRCLPLVERDIIKHDQRRGRIALGLFGAGIALAASGLLPAAVAFAMVVLGLVVTNALPVRELYTGIEWPVIVLLGAMIPLGAALESTGVTALIADGIVGLGGDVPVWVLLAALLVVTMTLSDILNNAATAVIMAPISIAVAQGIDVSPDPFLMAVAIGASSSFLTPIGHQNNALVMGPGGYHFGDYWRVGLPLEIVVAAVSVPLLLLFWPL</sequence>
<feature type="transmembrane region" description="Helical" evidence="7">
    <location>
        <begin position="57"/>
        <end position="74"/>
    </location>
</feature>
<evidence type="ECO:0000256" key="1">
    <source>
        <dbReference type="ARBA" id="ARBA00004141"/>
    </source>
</evidence>
<dbReference type="PANTHER" id="PTHR43652">
    <property type="entry name" value="BASIC AMINO ACID ANTIPORTER YFCC-RELATED"/>
    <property type="match status" value="1"/>
</dbReference>
<dbReference type="AlphaFoldDB" id="A0A162K1Y1"/>
<feature type="transmembrane region" description="Helical" evidence="7">
    <location>
        <begin position="448"/>
        <end position="466"/>
    </location>
</feature>
<comment type="subcellular location">
    <subcellularLocation>
        <location evidence="1">Membrane</location>
        <topology evidence="1">Multi-pass membrane protein</topology>
    </subcellularLocation>
</comment>
<feature type="transmembrane region" description="Helical" evidence="7">
    <location>
        <begin position="94"/>
        <end position="122"/>
    </location>
</feature>
<feature type="transmembrane region" description="Helical" evidence="7">
    <location>
        <begin position="174"/>
        <end position="197"/>
    </location>
</feature>
<evidence type="ECO:0000313" key="10">
    <source>
        <dbReference type="Proteomes" id="UP000075787"/>
    </source>
</evidence>
<dbReference type="SUPFAM" id="SSF116726">
    <property type="entry name" value="TrkA C-terminal domain-like"/>
    <property type="match status" value="2"/>
</dbReference>
<dbReference type="GO" id="GO:0008324">
    <property type="term" value="F:monoatomic cation transmembrane transporter activity"/>
    <property type="evidence" value="ECO:0007669"/>
    <property type="project" value="InterPro"/>
</dbReference>
<name>A0A162K1Y1_9PROT</name>
<evidence type="ECO:0000256" key="6">
    <source>
        <dbReference type="ARBA" id="ARBA00023136"/>
    </source>
</evidence>
<evidence type="ECO:0000256" key="7">
    <source>
        <dbReference type="SAM" id="Phobius"/>
    </source>
</evidence>
<keyword evidence="6 7" id="KW-0472">Membrane</keyword>
<evidence type="ECO:0000256" key="2">
    <source>
        <dbReference type="ARBA" id="ARBA00022448"/>
    </source>
</evidence>
<evidence type="ECO:0000313" key="9">
    <source>
        <dbReference type="EMBL" id="KYO50313.1"/>
    </source>
</evidence>
<feature type="domain" description="RCK C-terminal" evidence="8">
    <location>
        <begin position="301"/>
        <end position="385"/>
    </location>
</feature>
<dbReference type="PANTHER" id="PTHR43652:SF2">
    <property type="entry name" value="BASIC AMINO ACID ANTIPORTER YFCC-RELATED"/>
    <property type="match status" value="1"/>
</dbReference>
<dbReference type="InterPro" id="IPR036721">
    <property type="entry name" value="RCK_C_sf"/>
</dbReference>
<dbReference type="RefSeq" id="WP_062768512.1">
    <property type="nucleotide sequence ID" value="NZ_CP121045.1"/>
</dbReference>
<dbReference type="InterPro" id="IPR051679">
    <property type="entry name" value="DASS-Related_Transporters"/>
</dbReference>
<dbReference type="Pfam" id="PF02080">
    <property type="entry name" value="TrkA_C"/>
    <property type="match status" value="2"/>
</dbReference>
<dbReference type="PROSITE" id="PS01271">
    <property type="entry name" value="NA_SULFATE"/>
    <property type="match status" value="1"/>
</dbReference>
<feature type="transmembrane region" description="Helical" evidence="7">
    <location>
        <begin position="571"/>
        <end position="591"/>
    </location>
</feature>
<gene>
    <name evidence="9" type="ORF">AUP44_13725</name>
</gene>
<keyword evidence="5 7" id="KW-1133">Transmembrane helix</keyword>
<dbReference type="Pfam" id="PF03600">
    <property type="entry name" value="CitMHS"/>
    <property type="match status" value="1"/>
</dbReference>
<dbReference type="GO" id="GO:0006813">
    <property type="term" value="P:potassium ion transport"/>
    <property type="evidence" value="ECO:0007669"/>
    <property type="project" value="InterPro"/>
</dbReference>
<evidence type="ECO:0000256" key="5">
    <source>
        <dbReference type="ARBA" id="ARBA00022989"/>
    </source>
</evidence>
<feature type="domain" description="RCK C-terminal" evidence="8">
    <location>
        <begin position="208"/>
        <end position="293"/>
    </location>
</feature>
<feature type="transmembrane region" description="Helical" evidence="7">
    <location>
        <begin position="28"/>
        <end position="45"/>
    </location>
</feature>
<keyword evidence="3 7" id="KW-0812">Transmembrane</keyword>
<feature type="transmembrane region" description="Helical" evidence="7">
    <location>
        <begin position="134"/>
        <end position="154"/>
    </location>
</feature>
<evidence type="ECO:0000259" key="8">
    <source>
        <dbReference type="PROSITE" id="PS51202"/>
    </source>
</evidence>
<feature type="transmembrane region" description="Helical" evidence="7">
    <location>
        <begin position="403"/>
        <end position="436"/>
    </location>
</feature>
<organism evidence="9 10">
    <name type="scientific">Tistrella mobilis</name>
    <dbReference type="NCBI Taxonomy" id="171437"/>
    <lineage>
        <taxon>Bacteria</taxon>
        <taxon>Pseudomonadati</taxon>
        <taxon>Pseudomonadota</taxon>
        <taxon>Alphaproteobacteria</taxon>
        <taxon>Geminicoccales</taxon>
        <taxon>Geminicoccaceae</taxon>
        <taxon>Tistrella</taxon>
    </lineage>
</organism>
<dbReference type="PROSITE" id="PS51202">
    <property type="entry name" value="RCK_C"/>
    <property type="match status" value="2"/>
</dbReference>
<dbReference type="EMBL" id="LPZR01000202">
    <property type="protein sequence ID" value="KYO50313.1"/>
    <property type="molecule type" value="Genomic_DNA"/>
</dbReference>
<feature type="transmembrane region" description="Helical" evidence="7">
    <location>
        <begin position="5"/>
        <end position="22"/>
    </location>
</feature>
<feature type="transmembrane region" description="Helical" evidence="7">
    <location>
        <begin position="478"/>
        <end position="499"/>
    </location>
</feature>
<dbReference type="InterPro" id="IPR004680">
    <property type="entry name" value="Cit_transptr-like_dom"/>
</dbReference>
<keyword evidence="2" id="KW-0813">Transport</keyword>
<dbReference type="InterPro" id="IPR006037">
    <property type="entry name" value="RCK_C"/>
</dbReference>
<comment type="caution">
    <text evidence="9">The sequence shown here is derived from an EMBL/GenBank/DDBJ whole genome shotgun (WGS) entry which is preliminary data.</text>
</comment>
<proteinExistence type="predicted"/>
<protein>
    <submittedName>
        <fullName evidence="9">Potassium transporter TrkA</fullName>
    </submittedName>
</protein>
<keyword evidence="4" id="KW-0677">Repeat</keyword>
<dbReference type="OrthoDB" id="9809303at2"/>